<dbReference type="Gene3D" id="3.30.70.270">
    <property type="match status" value="1"/>
</dbReference>
<reference evidence="2 3" key="1">
    <citation type="submission" date="2019-09" db="EMBL/GenBank/DDBJ databases">
        <title>Bird 10,000 Genomes (B10K) Project - Family phase.</title>
        <authorList>
            <person name="Zhang G."/>
        </authorList>
    </citation>
    <scope>NUCLEOTIDE SEQUENCE [LARGE SCALE GENOMIC DNA]</scope>
    <source>
        <strain evidence="2">B10K-DU-002-19</strain>
        <tissue evidence="2">Muscle</tissue>
    </source>
</reference>
<dbReference type="AlphaFoldDB" id="A0A7L1F870"/>
<dbReference type="InterPro" id="IPR043128">
    <property type="entry name" value="Rev_trsase/Diguanyl_cyclase"/>
</dbReference>
<proteinExistence type="predicted"/>
<evidence type="ECO:0000313" key="2">
    <source>
        <dbReference type="EMBL" id="NXM97982.1"/>
    </source>
</evidence>
<dbReference type="Proteomes" id="UP000538515">
    <property type="component" value="Unassembled WGS sequence"/>
</dbReference>
<protein>
    <submittedName>
        <fullName evidence="2">POK8 protein</fullName>
    </submittedName>
</protein>
<feature type="domain" description="Reverse transcriptase thumb" evidence="1">
    <location>
        <begin position="16"/>
        <end position="53"/>
    </location>
</feature>
<evidence type="ECO:0000313" key="3">
    <source>
        <dbReference type="Proteomes" id="UP000538515"/>
    </source>
</evidence>
<comment type="caution">
    <text evidence="2">The sequence shown here is derived from an EMBL/GenBank/DDBJ whole genome shotgun (WGS) entry which is preliminary data.</text>
</comment>
<organism evidence="2 3">
    <name type="scientific">Sylvia borin</name>
    <name type="common">Garden warbler</name>
    <dbReference type="NCBI Taxonomy" id="73324"/>
    <lineage>
        <taxon>Eukaryota</taxon>
        <taxon>Metazoa</taxon>
        <taxon>Chordata</taxon>
        <taxon>Craniata</taxon>
        <taxon>Vertebrata</taxon>
        <taxon>Euteleostomi</taxon>
        <taxon>Archelosauria</taxon>
        <taxon>Archosauria</taxon>
        <taxon>Dinosauria</taxon>
        <taxon>Saurischia</taxon>
        <taxon>Theropoda</taxon>
        <taxon>Coelurosauria</taxon>
        <taxon>Aves</taxon>
        <taxon>Neognathae</taxon>
        <taxon>Neoaves</taxon>
        <taxon>Telluraves</taxon>
        <taxon>Australaves</taxon>
        <taxon>Passeriformes</taxon>
        <taxon>Sylvioidea</taxon>
        <taxon>Sylviidae</taxon>
        <taxon>Sylviinae</taxon>
        <taxon>Sylvia</taxon>
    </lineage>
</organism>
<dbReference type="Pfam" id="PF06817">
    <property type="entry name" value="RVT_thumb"/>
    <property type="match status" value="1"/>
</dbReference>
<feature type="non-terminal residue" evidence="2">
    <location>
        <position position="1"/>
    </location>
</feature>
<keyword evidence="3" id="KW-1185">Reference proteome</keyword>
<name>A0A7L1F870_SYLBO</name>
<dbReference type="InterPro" id="IPR010661">
    <property type="entry name" value="RVT_thumb"/>
</dbReference>
<accession>A0A7L1F870</accession>
<feature type="non-terminal residue" evidence="2">
    <location>
        <position position="55"/>
    </location>
</feature>
<dbReference type="GO" id="GO:0003964">
    <property type="term" value="F:RNA-directed DNA polymerase activity"/>
    <property type="evidence" value="ECO:0007669"/>
    <property type="project" value="InterPro"/>
</dbReference>
<dbReference type="EMBL" id="VXBG01006615">
    <property type="protein sequence ID" value="NXM97982.1"/>
    <property type="molecule type" value="Genomic_DNA"/>
</dbReference>
<evidence type="ECO:0000259" key="1">
    <source>
        <dbReference type="Pfam" id="PF06817"/>
    </source>
</evidence>
<gene>
    <name evidence="2" type="primary">Ervk8</name>
    <name evidence="2" type="ORF">SYLBOR_R15025</name>
</gene>
<sequence length="55" mass="6523">PWEYLGLKIAERIIVPQPLQIKDNPRTLRELHQLCRNINWVHPLLGIITEDLELL</sequence>